<protein>
    <recommendedName>
        <fullName evidence="3">Integrase catalytic domain-containing protein</fullName>
    </recommendedName>
</protein>
<dbReference type="AlphaFoldDB" id="A0A412IFP3"/>
<gene>
    <name evidence="1" type="ORF">DWX97_14325</name>
</gene>
<proteinExistence type="predicted"/>
<evidence type="ECO:0000313" key="1">
    <source>
        <dbReference type="EMBL" id="RGS35840.1"/>
    </source>
</evidence>
<organism evidence="1 2">
    <name type="scientific">Bacteroides cellulosilyticus</name>
    <dbReference type="NCBI Taxonomy" id="246787"/>
    <lineage>
        <taxon>Bacteria</taxon>
        <taxon>Pseudomonadati</taxon>
        <taxon>Bacteroidota</taxon>
        <taxon>Bacteroidia</taxon>
        <taxon>Bacteroidales</taxon>
        <taxon>Bacteroidaceae</taxon>
        <taxon>Bacteroides</taxon>
    </lineage>
</organism>
<dbReference type="Proteomes" id="UP000283341">
    <property type="component" value="Unassembled WGS sequence"/>
</dbReference>
<comment type="caution">
    <text evidence="1">The sequence shown here is derived from an EMBL/GenBank/DDBJ whole genome shotgun (WGS) entry which is preliminary data.</text>
</comment>
<evidence type="ECO:0000313" key="2">
    <source>
        <dbReference type="Proteomes" id="UP000283341"/>
    </source>
</evidence>
<dbReference type="RefSeq" id="WP_118402851.1">
    <property type="nucleotide sequence ID" value="NZ_QRVJ01000012.1"/>
</dbReference>
<dbReference type="InterPro" id="IPR036397">
    <property type="entry name" value="RNaseH_sf"/>
</dbReference>
<reference evidence="1 2" key="1">
    <citation type="submission" date="2018-08" db="EMBL/GenBank/DDBJ databases">
        <title>A genome reference for cultivated species of the human gut microbiota.</title>
        <authorList>
            <person name="Zou Y."/>
            <person name="Xue W."/>
            <person name="Luo G."/>
        </authorList>
    </citation>
    <scope>NUCLEOTIDE SEQUENCE [LARGE SCALE GENOMIC DNA]</scope>
    <source>
        <strain evidence="1 2">AF22-3AC</strain>
    </source>
</reference>
<name>A0A412IFP3_9BACE</name>
<dbReference type="GO" id="GO:0003676">
    <property type="term" value="F:nucleic acid binding"/>
    <property type="evidence" value="ECO:0007669"/>
    <property type="project" value="InterPro"/>
</dbReference>
<dbReference type="EMBL" id="QRVJ01000012">
    <property type="protein sequence ID" value="RGS35840.1"/>
    <property type="molecule type" value="Genomic_DNA"/>
</dbReference>
<sequence length="688" mass="80417">MEYYKDILCISHEDLTRNDAKDGEPSDAIMSESNYKKLTSGEGRERMNVVRPGKGFGNYALVELASIPERFMVKINRKYPNKGVNLILRKWFDEHYYPDDAARSWFSTFRYEDGKRGKEIPPEKQVEWTVNASVLNAVIALFNDKKMMCRAMQGRRVNWDEMAEAVDFYREKYGHTLLSSPARFKEKVNAYKAEGYAALVDKRQVNQSARKVNVRIERLLLSIAALPTNPFNNTVNELYSQFIEGVIDICDPITGELFQPEDFYKKGKPVYLSDSTIWNYMNKTKNKILLEKMRMSWTDFNHKVRPHHDRHNGEFSFSKISLDDRDLPRKATNGVRPKAYYAYDVTSGCVIGYAYNRLKNTTLFMDCIRNMFRTIERNGWNVPAQVEVENHLVNQFADGLMRAGAVFPFVRWCNPTNSQEKRAEHFNRAKKYSVEKKNHAGIGRWYLKLSVNRPIEEKIFDEENNNYREKLYDYDELVADDIADINEYNNMLHPNQALYPGMTRWQVLCEKMNPDLMPINKALLYRYIGECTETSIHRNQYCQVQGTKFWLSSPEMIDALQPNDYKVKAYYLPEEDGSIQEVYIYQNDCYIDTCKDMGTYNEAACEQTDEDREIFTNQSKFMSQFDKMVKDGKIQKVVIIPKEEKAAIAATVPKEVLLPPDKESEKEEEDYSRYMNTEYVRSMARAAF</sequence>
<evidence type="ECO:0008006" key="3">
    <source>
        <dbReference type="Google" id="ProtNLM"/>
    </source>
</evidence>
<dbReference type="Gene3D" id="3.30.420.10">
    <property type="entry name" value="Ribonuclease H-like superfamily/Ribonuclease H"/>
    <property type="match status" value="1"/>
</dbReference>
<accession>A0A412IFP3</accession>